<reference evidence="1" key="1">
    <citation type="journal article" date="2022" name="Int. J. Syst. Evol. Microbiol.">
        <title>A novel species of lactic acid bacteria, Ligilactobacillus pabuli sp. nov., isolated from alfalfa silage.</title>
        <authorList>
            <person name="Tohno M."/>
            <person name="Tanizawa Y."/>
            <person name="Sawada H."/>
            <person name="Sakamoto M."/>
            <person name="Ohkuma M."/>
            <person name="Kobayashi H."/>
        </authorList>
    </citation>
    <scope>NUCLEOTIDE SEQUENCE</scope>
    <source>
        <strain evidence="1">AF129</strain>
    </source>
</reference>
<dbReference type="Proteomes" id="UP001055149">
    <property type="component" value="Unassembled WGS sequence"/>
</dbReference>
<name>A0ABQ5JG90_9LACO</name>
<accession>A0ABQ5JG90</accession>
<keyword evidence="2" id="KW-1185">Reference proteome</keyword>
<evidence type="ECO:0000313" key="2">
    <source>
        <dbReference type="Proteomes" id="UP001055149"/>
    </source>
</evidence>
<evidence type="ECO:0000313" key="1">
    <source>
        <dbReference type="EMBL" id="GKS80718.1"/>
    </source>
</evidence>
<sequence>MKKTLKQQLTGMKPTTECHVQFTDMRFCDTVSELLQDERIQQYKDNLVTRTRRQHVAGRHYVEIYVGRAK</sequence>
<gene>
    <name evidence="1" type="ORF">LPAF129_04030</name>
</gene>
<protein>
    <submittedName>
        <fullName evidence="1">Uncharacterized protein</fullName>
    </submittedName>
</protein>
<proteinExistence type="predicted"/>
<dbReference type="EMBL" id="BQXH01000003">
    <property type="protein sequence ID" value="GKS80718.1"/>
    <property type="molecule type" value="Genomic_DNA"/>
</dbReference>
<dbReference type="RefSeq" id="WP_244054496.1">
    <property type="nucleotide sequence ID" value="NZ_BQXH01000003.1"/>
</dbReference>
<comment type="caution">
    <text evidence="1">The sequence shown here is derived from an EMBL/GenBank/DDBJ whole genome shotgun (WGS) entry which is preliminary data.</text>
</comment>
<organism evidence="1 2">
    <name type="scientific">Ligilactobacillus pabuli</name>
    <dbReference type="NCBI Taxonomy" id="2886039"/>
    <lineage>
        <taxon>Bacteria</taxon>
        <taxon>Bacillati</taxon>
        <taxon>Bacillota</taxon>
        <taxon>Bacilli</taxon>
        <taxon>Lactobacillales</taxon>
        <taxon>Lactobacillaceae</taxon>
        <taxon>Ligilactobacillus</taxon>
    </lineage>
</organism>